<dbReference type="Pfam" id="PF09334">
    <property type="entry name" value="tRNA-synt_1g"/>
    <property type="match status" value="2"/>
</dbReference>
<dbReference type="EC" id="6.1.1.10" evidence="1"/>
<proteinExistence type="inferred from homology"/>
<dbReference type="GO" id="GO:0006431">
    <property type="term" value="P:methionyl-tRNA aminoacylation"/>
    <property type="evidence" value="ECO:0007669"/>
    <property type="project" value="InterPro"/>
</dbReference>
<protein>
    <recommendedName>
        <fullName evidence="7">Methionine--tRNA ligase, mitochondrial</fullName>
        <ecNumber evidence="1">6.1.1.10</ecNumber>
    </recommendedName>
    <alternativeName>
        <fullName evidence="8">Mitochondrial methionyl-tRNA synthetase</fullName>
    </alternativeName>
</protein>
<evidence type="ECO:0000256" key="7">
    <source>
        <dbReference type="ARBA" id="ARBA00026124"/>
    </source>
</evidence>
<keyword evidence="6 9" id="KW-0030">Aminoacyl-tRNA synthetase</keyword>
<dbReference type="Gene3D" id="1.10.730.10">
    <property type="entry name" value="Isoleucyl-tRNA Synthetase, Domain 1"/>
    <property type="match status" value="1"/>
</dbReference>
<dbReference type="Gene3D" id="3.40.50.620">
    <property type="entry name" value="HUPs"/>
    <property type="match status" value="1"/>
</dbReference>
<dbReference type="InterPro" id="IPR014729">
    <property type="entry name" value="Rossmann-like_a/b/a_fold"/>
</dbReference>
<evidence type="ECO:0000313" key="12">
    <source>
        <dbReference type="Proteomes" id="UP001497525"/>
    </source>
</evidence>
<organism evidence="11 12">
    <name type="scientific">Calicophoron daubneyi</name>
    <name type="common">Rumen fluke</name>
    <name type="synonym">Paramphistomum daubneyi</name>
    <dbReference type="NCBI Taxonomy" id="300641"/>
    <lineage>
        <taxon>Eukaryota</taxon>
        <taxon>Metazoa</taxon>
        <taxon>Spiralia</taxon>
        <taxon>Lophotrochozoa</taxon>
        <taxon>Platyhelminthes</taxon>
        <taxon>Trematoda</taxon>
        <taxon>Digenea</taxon>
        <taxon>Plagiorchiida</taxon>
        <taxon>Pronocephalata</taxon>
        <taxon>Paramphistomoidea</taxon>
        <taxon>Paramphistomidae</taxon>
        <taxon>Calicophoron</taxon>
    </lineage>
</organism>
<evidence type="ECO:0000256" key="6">
    <source>
        <dbReference type="ARBA" id="ARBA00023146"/>
    </source>
</evidence>
<sequence>MSRLFLTCPIFYANAKPHLGHAYTLCLADAWARYARIRGSPSLSPFYVASAESPLTKLKKQKPVQTFLSSGLDEHGIKVKQAAVALRKTPQEFCDEIYPLFKELCEVNSVALNDFIRTTEARHCDAVHEFWSRLQKSNTLYESGYSGWYSVTDEAFYSDWEIKSADSQDQSAPAACPAESSKRDDTKTKKYVAKETGSPVEWMEEKNFIFKLSAFKKPLHDWLDSGVFASESPSQMIWQKKAHDLVEKAVDMSVSRSTERLDWGVQVPEHPEQTIYVWVDALINYLTASGFPSTEKKSPEAPVPSWPPDIQFFGKDILKFHAVLWPALLMAADLPLPRQLICHHHLLVDGHKMSKSWNNILDPFEEQRALLPSHEHKGDQPGAASEGLRYVLLRLSLLNADAVYNRSLAQQVINTELVNNVGNLLSRVTSTRLNPTQSVMRITREEAGAVFNQREEDIRLLDSMDVLAAAFDESWWCQLQPHAAAEQVLSMVHQTNALLDRHKPWDHNSEVEREYVISLCAESLRLAGILLQPVVPTYAKCLLRRLGVYQPPGETIKERLKDKLFWSLGPDEGPLLRRLS</sequence>
<dbReference type="SUPFAM" id="SSF47323">
    <property type="entry name" value="Anticodon-binding domain of a subclass of class I aminoacyl-tRNA synthetases"/>
    <property type="match status" value="1"/>
</dbReference>
<keyword evidence="4 9" id="KW-0067">ATP-binding</keyword>
<evidence type="ECO:0000256" key="3">
    <source>
        <dbReference type="ARBA" id="ARBA00022741"/>
    </source>
</evidence>
<name>A0AAV2TNA6_CALDB</name>
<evidence type="ECO:0000256" key="5">
    <source>
        <dbReference type="ARBA" id="ARBA00022917"/>
    </source>
</evidence>
<dbReference type="PANTHER" id="PTHR43326:SF1">
    <property type="entry name" value="METHIONINE--TRNA LIGASE, MITOCHONDRIAL"/>
    <property type="match status" value="1"/>
</dbReference>
<dbReference type="SUPFAM" id="SSF52374">
    <property type="entry name" value="Nucleotidylyl transferase"/>
    <property type="match status" value="1"/>
</dbReference>
<dbReference type="PANTHER" id="PTHR43326">
    <property type="entry name" value="METHIONYL-TRNA SYNTHETASE"/>
    <property type="match status" value="1"/>
</dbReference>
<dbReference type="InterPro" id="IPR009080">
    <property type="entry name" value="tRNAsynth_Ia_anticodon-bd"/>
</dbReference>
<reference evidence="11" key="1">
    <citation type="submission" date="2024-06" db="EMBL/GenBank/DDBJ databases">
        <authorList>
            <person name="Liu X."/>
            <person name="Lenzi L."/>
            <person name="Haldenby T S."/>
            <person name="Uol C."/>
        </authorList>
    </citation>
    <scope>NUCLEOTIDE SEQUENCE</scope>
</reference>
<comment type="similarity">
    <text evidence="9">Belongs to the class-I aminoacyl-tRNA synthetase family.</text>
</comment>
<keyword evidence="3 9" id="KW-0547">Nucleotide-binding</keyword>
<dbReference type="PRINTS" id="PR01041">
    <property type="entry name" value="TRNASYNTHMET"/>
</dbReference>
<evidence type="ECO:0000256" key="2">
    <source>
        <dbReference type="ARBA" id="ARBA00022598"/>
    </source>
</evidence>
<dbReference type="Gene3D" id="2.170.220.10">
    <property type="match status" value="1"/>
</dbReference>
<evidence type="ECO:0000313" key="11">
    <source>
        <dbReference type="EMBL" id="CAL5137456.1"/>
    </source>
</evidence>
<dbReference type="GO" id="GO:0005524">
    <property type="term" value="F:ATP binding"/>
    <property type="evidence" value="ECO:0007669"/>
    <property type="project" value="UniProtKB-KW"/>
</dbReference>
<dbReference type="EMBL" id="CAXLJL010000390">
    <property type="protein sequence ID" value="CAL5137456.1"/>
    <property type="molecule type" value="Genomic_DNA"/>
</dbReference>
<evidence type="ECO:0000256" key="1">
    <source>
        <dbReference type="ARBA" id="ARBA00012838"/>
    </source>
</evidence>
<dbReference type="InterPro" id="IPR015413">
    <property type="entry name" value="Methionyl/Leucyl_tRNA_Synth"/>
</dbReference>
<evidence type="ECO:0000256" key="9">
    <source>
        <dbReference type="RuleBase" id="RU363039"/>
    </source>
</evidence>
<dbReference type="InterPro" id="IPR033911">
    <property type="entry name" value="MetRS_core"/>
</dbReference>
<evidence type="ECO:0000256" key="4">
    <source>
        <dbReference type="ARBA" id="ARBA00022840"/>
    </source>
</evidence>
<dbReference type="Proteomes" id="UP001497525">
    <property type="component" value="Unassembled WGS sequence"/>
</dbReference>
<feature type="domain" description="Methionyl/Leucyl tRNA synthetase" evidence="10">
    <location>
        <begin position="57"/>
        <end position="428"/>
    </location>
</feature>
<dbReference type="InterPro" id="IPR023457">
    <property type="entry name" value="Met-tRNA_synth_2"/>
</dbReference>
<accession>A0AAV2TNA6</accession>
<keyword evidence="5 9" id="KW-0648">Protein biosynthesis</keyword>
<feature type="domain" description="Methionyl/Leucyl tRNA synthetase" evidence="10">
    <location>
        <begin position="5"/>
        <end position="40"/>
    </location>
</feature>
<gene>
    <name evidence="11" type="ORF">CDAUBV1_LOCUS11767</name>
</gene>
<comment type="caution">
    <text evidence="11">The sequence shown here is derived from an EMBL/GenBank/DDBJ whole genome shotgun (WGS) entry which is preliminary data.</text>
</comment>
<keyword evidence="2 9" id="KW-0436">Ligase</keyword>
<dbReference type="AlphaFoldDB" id="A0AAV2TNA6"/>
<dbReference type="GO" id="GO:0004825">
    <property type="term" value="F:methionine-tRNA ligase activity"/>
    <property type="evidence" value="ECO:0007669"/>
    <property type="project" value="UniProtKB-EC"/>
</dbReference>
<evidence type="ECO:0000256" key="8">
    <source>
        <dbReference type="ARBA" id="ARBA00030331"/>
    </source>
</evidence>
<evidence type="ECO:0000259" key="10">
    <source>
        <dbReference type="Pfam" id="PF09334"/>
    </source>
</evidence>